<reference evidence="1 2" key="1">
    <citation type="journal article" date="2020" name="Arch. Microbiol.">
        <title>Bradyrhizobium uaiense sp. nov., a new highly efficient cowpea symbiont.</title>
        <authorList>
            <person name="Cabral Michel D."/>
            <person name="Azarias Guimaraes A."/>
            <person name="Martins da Costa E."/>
            <person name="Soares de Carvalho T."/>
            <person name="Balsanelli E."/>
            <person name="Willems A."/>
            <person name="Maltempi de Souza E."/>
            <person name="de Souza Moreira F.M."/>
        </authorList>
    </citation>
    <scope>NUCLEOTIDE SEQUENCE [LARGE SCALE GENOMIC DNA]</scope>
    <source>
        <strain evidence="1 2">UFLA 03-164</strain>
    </source>
</reference>
<dbReference type="EMBL" id="VKHP01000046">
    <property type="protein sequence ID" value="NEU96929.1"/>
    <property type="molecule type" value="Genomic_DNA"/>
</dbReference>
<comment type="caution">
    <text evidence="1">The sequence shown here is derived from an EMBL/GenBank/DDBJ whole genome shotgun (WGS) entry which is preliminary data.</text>
</comment>
<gene>
    <name evidence="1" type="ORF">FNJ47_14035</name>
</gene>
<sequence>MPTATNITVKETLDLLDSKFSGISDGVSQGAYALWLGSGISRDRVIGLDGVLTKLLEFLRVRITQDPHCAFRRALEKIIGLAAPSTEQRSQIDFSRPCSEWLCVGDLLSRLWNQYSAVLSIEVDGQGLDYLLWTGLDFPKTFANQDPDAEHLAIAILALEQAVEQLATSNWDGLLEAAMRTLGRPLEFYRVTVTGEDLRGPAAAAILYKFHGCALRAIADETTYRPLLVARSAQIISWMASTKFKIVRDQLEALIQRSRTLMIGLSAQDTNIQNLFAQSGAQHGWKWDEPQTPIVFSAQELNNDQKTILNVAYGDDYEPNREAICDAARLPAYSKPLLLALVLATLTAKLEVLAKDASAPGLDANAQQRIVDGLMHLRNRAADAGNADRLGLVKAIALGLARARHQLQDGMSPSGPLPYYPLDEAPVHLMCGKQALAATGQRESASALGLIGLDDRAGHWTVSVDDPEDARSGALRLNRGSVSARVFFAANDDVITSLLECGALRADDSDAVVICSKRVTPRQHRSPAAKVRTGKVGPRYIAYGPMLANASDVASLCDALRAEVSI</sequence>
<evidence type="ECO:0000313" key="2">
    <source>
        <dbReference type="Proteomes" id="UP000468531"/>
    </source>
</evidence>
<keyword evidence="2" id="KW-1185">Reference proteome</keyword>
<organism evidence="1 2">
    <name type="scientific">Bradyrhizobium uaiense</name>
    <dbReference type="NCBI Taxonomy" id="2594946"/>
    <lineage>
        <taxon>Bacteria</taxon>
        <taxon>Pseudomonadati</taxon>
        <taxon>Pseudomonadota</taxon>
        <taxon>Alphaproteobacteria</taxon>
        <taxon>Hyphomicrobiales</taxon>
        <taxon>Nitrobacteraceae</taxon>
        <taxon>Bradyrhizobium</taxon>
    </lineage>
</organism>
<name>A0A6P1BFB7_9BRAD</name>
<dbReference type="AlphaFoldDB" id="A0A6P1BFB7"/>
<protein>
    <submittedName>
        <fullName evidence="1">SIR2 family protein</fullName>
    </submittedName>
</protein>
<dbReference type="Proteomes" id="UP000468531">
    <property type="component" value="Unassembled WGS sequence"/>
</dbReference>
<dbReference type="RefSeq" id="WP_163153891.1">
    <property type="nucleotide sequence ID" value="NZ_VKHP01000046.1"/>
</dbReference>
<accession>A0A6P1BFB7</accession>
<evidence type="ECO:0000313" key="1">
    <source>
        <dbReference type="EMBL" id="NEU96929.1"/>
    </source>
</evidence>
<proteinExistence type="predicted"/>
<dbReference type="Pfam" id="PF13289">
    <property type="entry name" value="SIR2_2"/>
    <property type="match status" value="1"/>
</dbReference>